<reference evidence="2" key="2">
    <citation type="submission" date="2022-06" db="UniProtKB">
        <authorList>
            <consortium name="EnsemblMetazoa"/>
        </authorList>
    </citation>
    <scope>IDENTIFICATION</scope>
    <source>
        <strain evidence="2">PS312</strain>
    </source>
</reference>
<reference evidence="3" key="1">
    <citation type="journal article" date="2008" name="Nat. Genet.">
        <title>The Pristionchus pacificus genome provides a unique perspective on nematode lifestyle and parasitism.</title>
        <authorList>
            <person name="Dieterich C."/>
            <person name="Clifton S.W."/>
            <person name="Schuster L.N."/>
            <person name="Chinwalla A."/>
            <person name="Delehaunty K."/>
            <person name="Dinkelacker I."/>
            <person name="Fulton L."/>
            <person name="Fulton R."/>
            <person name="Godfrey J."/>
            <person name="Minx P."/>
            <person name="Mitreva M."/>
            <person name="Roeseler W."/>
            <person name="Tian H."/>
            <person name="Witte H."/>
            <person name="Yang S.P."/>
            <person name="Wilson R.K."/>
            <person name="Sommer R.J."/>
        </authorList>
    </citation>
    <scope>NUCLEOTIDE SEQUENCE [LARGE SCALE GENOMIC DNA]</scope>
    <source>
        <strain evidence="3">PS312</strain>
    </source>
</reference>
<gene>
    <name evidence="2" type="primary">WBGene00282182</name>
</gene>
<name>A0A8R1V1H7_PRIPA</name>
<feature type="region of interest" description="Disordered" evidence="1">
    <location>
        <begin position="35"/>
        <end position="56"/>
    </location>
</feature>
<dbReference type="EnsemblMetazoa" id="PPA43813.1">
    <property type="protein sequence ID" value="PPA43813.1"/>
    <property type="gene ID" value="WBGene00282182"/>
</dbReference>
<evidence type="ECO:0000313" key="3">
    <source>
        <dbReference type="Proteomes" id="UP000005239"/>
    </source>
</evidence>
<keyword evidence="3" id="KW-1185">Reference proteome</keyword>
<accession>A0A8R1V1H7</accession>
<evidence type="ECO:0000256" key="1">
    <source>
        <dbReference type="SAM" id="MobiDB-lite"/>
    </source>
</evidence>
<proteinExistence type="predicted"/>
<dbReference type="Proteomes" id="UP000005239">
    <property type="component" value="Unassembled WGS sequence"/>
</dbReference>
<organism evidence="2 3">
    <name type="scientific">Pristionchus pacificus</name>
    <name type="common">Parasitic nematode worm</name>
    <dbReference type="NCBI Taxonomy" id="54126"/>
    <lineage>
        <taxon>Eukaryota</taxon>
        <taxon>Metazoa</taxon>
        <taxon>Ecdysozoa</taxon>
        <taxon>Nematoda</taxon>
        <taxon>Chromadorea</taxon>
        <taxon>Rhabditida</taxon>
        <taxon>Rhabditina</taxon>
        <taxon>Diplogasteromorpha</taxon>
        <taxon>Diplogasteroidea</taxon>
        <taxon>Neodiplogasteridae</taxon>
        <taxon>Pristionchus</taxon>
    </lineage>
</organism>
<sequence length="145" mass="17219">MNKPWPNSDRSQGSSRYLTLITLNEQRKIAYQYQQERREDGVKEPHPMDEMDKNEWRARETNRDLYIPNTLSQLELARECIYGKGHIYVDEELHNIASKIPMEKIYYKRALAIYETQGDKYSEKCKEIKSKLETKVVETKKQAST</sequence>
<evidence type="ECO:0000313" key="2">
    <source>
        <dbReference type="EnsemblMetazoa" id="PPA43813.1"/>
    </source>
</evidence>
<protein>
    <submittedName>
        <fullName evidence="2">Uncharacterized protein</fullName>
    </submittedName>
</protein>
<dbReference type="AlphaFoldDB" id="A0A8R1V1H7"/>